<keyword evidence="2" id="KW-1185">Reference proteome</keyword>
<dbReference type="AlphaFoldDB" id="T0IMM0"/>
<accession>T0IMM0</accession>
<reference evidence="1 2" key="1">
    <citation type="journal article" date="2013" name="Genome Announc.">
        <title>Draft Genome Sequence of Sphingobium lactosutens Strain DS20T, Isolated from a Hexachlorocyclohexane Dumpsite.</title>
        <authorList>
            <person name="Kumar R."/>
            <person name="Dwivedi V."/>
            <person name="Negi V."/>
            <person name="Khurana J.P."/>
            <person name="Lal R."/>
        </authorList>
    </citation>
    <scope>NUCLEOTIDE SEQUENCE [LARGE SCALE GENOMIC DNA]</scope>
    <source>
        <strain evidence="1 2">DS20</strain>
    </source>
</reference>
<proteinExistence type="predicted"/>
<comment type="caution">
    <text evidence="1">The sequence shown here is derived from an EMBL/GenBank/DDBJ whole genome shotgun (WGS) entry which is preliminary data.</text>
</comment>
<dbReference type="Proteomes" id="UP000015531">
    <property type="component" value="Unassembled WGS sequence"/>
</dbReference>
<dbReference type="EMBL" id="ATDP01000109">
    <property type="protein sequence ID" value="EQB10854.1"/>
    <property type="molecule type" value="Genomic_DNA"/>
</dbReference>
<name>T0IMM0_9SPHN</name>
<organism evidence="1 2">
    <name type="scientific">Sphingobium lactosutens DS20</name>
    <dbReference type="NCBI Taxonomy" id="1331060"/>
    <lineage>
        <taxon>Bacteria</taxon>
        <taxon>Pseudomonadati</taxon>
        <taxon>Pseudomonadota</taxon>
        <taxon>Alphaproteobacteria</taxon>
        <taxon>Sphingomonadales</taxon>
        <taxon>Sphingomonadaceae</taxon>
        <taxon>Sphingobium</taxon>
    </lineage>
</organism>
<evidence type="ECO:0000313" key="1">
    <source>
        <dbReference type="EMBL" id="EQB10854.1"/>
    </source>
</evidence>
<protein>
    <submittedName>
        <fullName evidence="1">Uncharacterized protein</fullName>
    </submittedName>
</protein>
<sequence length="60" mass="6757">MRRSGRIDTHTADGIDRNTLTVGQMRVQCCMGARPLQMRTIVRFGHMSASFPFQIGSDIM</sequence>
<gene>
    <name evidence="1" type="ORF">RLDS_25800</name>
</gene>
<evidence type="ECO:0000313" key="2">
    <source>
        <dbReference type="Proteomes" id="UP000015531"/>
    </source>
</evidence>